<feature type="transmembrane region" description="Helical" evidence="7">
    <location>
        <begin position="185"/>
        <end position="202"/>
    </location>
</feature>
<accession>A0AAJ1SYI8</accession>
<comment type="caution">
    <text evidence="9">The sequence shown here is derived from an EMBL/GenBank/DDBJ whole genome shotgun (WGS) entry which is preliminary data.</text>
</comment>
<dbReference type="InterPro" id="IPR037185">
    <property type="entry name" value="EmrE-like"/>
</dbReference>
<evidence type="ECO:0000256" key="4">
    <source>
        <dbReference type="ARBA" id="ARBA00022692"/>
    </source>
</evidence>
<feature type="transmembrane region" description="Helical" evidence="7">
    <location>
        <begin position="125"/>
        <end position="144"/>
    </location>
</feature>
<evidence type="ECO:0000256" key="3">
    <source>
        <dbReference type="ARBA" id="ARBA00022475"/>
    </source>
</evidence>
<feature type="domain" description="EamA" evidence="8">
    <location>
        <begin position="154"/>
        <end position="290"/>
    </location>
</feature>
<dbReference type="Proteomes" id="UP001237207">
    <property type="component" value="Unassembled WGS sequence"/>
</dbReference>
<evidence type="ECO:0000256" key="5">
    <source>
        <dbReference type="ARBA" id="ARBA00022989"/>
    </source>
</evidence>
<feature type="transmembrane region" description="Helical" evidence="7">
    <location>
        <begin position="156"/>
        <end position="173"/>
    </location>
</feature>
<gene>
    <name evidence="9" type="ORF">J2S13_001271</name>
</gene>
<evidence type="ECO:0000313" key="9">
    <source>
        <dbReference type="EMBL" id="MDQ0214874.1"/>
    </source>
</evidence>
<keyword evidence="3" id="KW-1003">Cell membrane</keyword>
<sequence>MKKPSPYFLLVLATILWGGNFVIGRAVSNQLPPYTLSFLRWCTALIIFIPFVWNPLKQEWKTIKERWPVVLFMALTGVAGFNTLVYIALHHTTSINASLVNSSTPIIIFIFSFVFFKEHLNRNQMLGTILSLGGVVFILSKGSFDNILSLSFNKGDLLMIVAVVCWSVYSIMIKKYSNILPNYSTFFVTIILGIIMLFPFFMGEVLDPHTYFVWSFSSFFAVLYIGTFASIVAFIAWNTAVSEIGANRAGIFLNFIPVFASIFAIIFIGESLAWYQLLGGLFVILGVYLSTQVSKKVKKNQFSPKEAS</sequence>
<keyword evidence="5 7" id="KW-1133">Transmembrane helix</keyword>
<dbReference type="AlphaFoldDB" id="A0AAJ1SYI8"/>
<reference evidence="9" key="1">
    <citation type="submission" date="2023-07" db="EMBL/GenBank/DDBJ databases">
        <title>Genomic Encyclopedia of Type Strains, Phase IV (KMG-IV): sequencing the most valuable type-strain genomes for metagenomic binning, comparative biology and taxonomic classification.</title>
        <authorList>
            <person name="Goeker M."/>
        </authorList>
    </citation>
    <scope>NUCLEOTIDE SEQUENCE</scope>
    <source>
        <strain evidence="9">DSM 23947</strain>
    </source>
</reference>
<feature type="transmembrane region" description="Helical" evidence="7">
    <location>
        <begin position="274"/>
        <end position="291"/>
    </location>
</feature>
<evidence type="ECO:0000256" key="7">
    <source>
        <dbReference type="SAM" id="Phobius"/>
    </source>
</evidence>
<dbReference type="EMBL" id="JAUSUC010000011">
    <property type="protein sequence ID" value="MDQ0214874.1"/>
    <property type="molecule type" value="Genomic_DNA"/>
</dbReference>
<organism evidence="9 10">
    <name type="scientific">Oikeobacillus pervagus</name>
    <dbReference type="NCBI Taxonomy" id="1325931"/>
    <lineage>
        <taxon>Bacteria</taxon>
        <taxon>Bacillati</taxon>
        <taxon>Bacillota</taxon>
        <taxon>Bacilli</taxon>
        <taxon>Bacillales</taxon>
        <taxon>Bacillaceae</taxon>
        <taxon>Oikeobacillus</taxon>
    </lineage>
</organism>
<dbReference type="RefSeq" id="WP_307256869.1">
    <property type="nucleotide sequence ID" value="NZ_JAUSUC010000011.1"/>
</dbReference>
<feature type="domain" description="EamA" evidence="8">
    <location>
        <begin position="7"/>
        <end position="139"/>
    </location>
</feature>
<dbReference type="SUPFAM" id="SSF103481">
    <property type="entry name" value="Multidrug resistance efflux transporter EmrE"/>
    <property type="match status" value="2"/>
</dbReference>
<dbReference type="GO" id="GO:0005886">
    <property type="term" value="C:plasma membrane"/>
    <property type="evidence" value="ECO:0007669"/>
    <property type="project" value="UniProtKB-SubCell"/>
</dbReference>
<evidence type="ECO:0000259" key="8">
    <source>
        <dbReference type="Pfam" id="PF00892"/>
    </source>
</evidence>
<evidence type="ECO:0000256" key="6">
    <source>
        <dbReference type="ARBA" id="ARBA00023136"/>
    </source>
</evidence>
<comment type="similarity">
    <text evidence="2">Belongs to the EamA transporter family.</text>
</comment>
<dbReference type="PANTHER" id="PTHR32322:SF18">
    <property type="entry name" value="S-ADENOSYLMETHIONINE_S-ADENOSYLHOMOCYSTEINE TRANSPORTER"/>
    <property type="match status" value="1"/>
</dbReference>
<dbReference type="InterPro" id="IPR050638">
    <property type="entry name" value="AA-Vitamin_Transporters"/>
</dbReference>
<feature type="transmembrane region" description="Helical" evidence="7">
    <location>
        <begin position="249"/>
        <end position="268"/>
    </location>
</feature>
<feature type="transmembrane region" description="Helical" evidence="7">
    <location>
        <begin position="95"/>
        <end position="116"/>
    </location>
</feature>
<comment type="subcellular location">
    <subcellularLocation>
        <location evidence="1">Cell membrane</location>
        <topology evidence="1">Multi-pass membrane protein</topology>
    </subcellularLocation>
</comment>
<name>A0AAJ1SYI8_9BACI</name>
<feature type="transmembrane region" description="Helical" evidence="7">
    <location>
        <begin position="38"/>
        <end position="56"/>
    </location>
</feature>
<keyword evidence="6 7" id="KW-0472">Membrane</keyword>
<dbReference type="Pfam" id="PF00892">
    <property type="entry name" value="EamA"/>
    <property type="match status" value="2"/>
</dbReference>
<evidence type="ECO:0000256" key="2">
    <source>
        <dbReference type="ARBA" id="ARBA00007362"/>
    </source>
</evidence>
<evidence type="ECO:0000256" key="1">
    <source>
        <dbReference type="ARBA" id="ARBA00004651"/>
    </source>
</evidence>
<protein>
    <submittedName>
        <fullName evidence="9">Drug/metabolite transporter (DMT)-like permease</fullName>
    </submittedName>
</protein>
<dbReference type="Gene3D" id="1.10.3730.20">
    <property type="match status" value="1"/>
</dbReference>
<feature type="transmembrane region" description="Helical" evidence="7">
    <location>
        <begin position="68"/>
        <end position="89"/>
    </location>
</feature>
<keyword evidence="4 7" id="KW-0812">Transmembrane</keyword>
<evidence type="ECO:0000313" key="10">
    <source>
        <dbReference type="Proteomes" id="UP001237207"/>
    </source>
</evidence>
<proteinExistence type="inferred from homology"/>
<keyword evidence="10" id="KW-1185">Reference proteome</keyword>
<dbReference type="PANTHER" id="PTHR32322">
    <property type="entry name" value="INNER MEMBRANE TRANSPORTER"/>
    <property type="match status" value="1"/>
</dbReference>
<feature type="transmembrane region" description="Helical" evidence="7">
    <location>
        <begin position="214"/>
        <end position="237"/>
    </location>
</feature>
<dbReference type="InterPro" id="IPR000620">
    <property type="entry name" value="EamA_dom"/>
</dbReference>